<dbReference type="Proteomes" id="UP000291343">
    <property type="component" value="Unassembled WGS sequence"/>
</dbReference>
<evidence type="ECO:0000313" key="2">
    <source>
        <dbReference type="Proteomes" id="UP000291343"/>
    </source>
</evidence>
<comment type="caution">
    <text evidence="1">The sequence shown here is derived from an EMBL/GenBank/DDBJ whole genome shotgun (WGS) entry which is preliminary data.</text>
</comment>
<dbReference type="InParanoid" id="A0A482X9V5"/>
<accession>A0A482X9V5</accession>
<evidence type="ECO:0000313" key="1">
    <source>
        <dbReference type="EMBL" id="RZF42755.1"/>
    </source>
</evidence>
<dbReference type="OrthoDB" id="6625624at2759"/>
<sequence length="74" mass="8291">MAPRCPIRARAEVAFVHSWTSKGAEVFDALYFCPWFDSPSKLKKGIYTMMICNLKASQMSVAGLKTLNLKTFGE</sequence>
<name>A0A482X9V5_LAOST</name>
<organism evidence="1 2">
    <name type="scientific">Laodelphax striatellus</name>
    <name type="common">Small brown planthopper</name>
    <name type="synonym">Delphax striatella</name>
    <dbReference type="NCBI Taxonomy" id="195883"/>
    <lineage>
        <taxon>Eukaryota</taxon>
        <taxon>Metazoa</taxon>
        <taxon>Ecdysozoa</taxon>
        <taxon>Arthropoda</taxon>
        <taxon>Hexapoda</taxon>
        <taxon>Insecta</taxon>
        <taxon>Pterygota</taxon>
        <taxon>Neoptera</taxon>
        <taxon>Paraneoptera</taxon>
        <taxon>Hemiptera</taxon>
        <taxon>Auchenorrhyncha</taxon>
        <taxon>Fulgoroidea</taxon>
        <taxon>Delphacidae</taxon>
        <taxon>Criomorphinae</taxon>
        <taxon>Laodelphax</taxon>
    </lineage>
</organism>
<protein>
    <submittedName>
        <fullName evidence="1">Uncharacterized protein</fullName>
    </submittedName>
</protein>
<proteinExistence type="predicted"/>
<dbReference type="EMBL" id="QKKF02014414">
    <property type="protein sequence ID" value="RZF42755.1"/>
    <property type="molecule type" value="Genomic_DNA"/>
</dbReference>
<gene>
    <name evidence="1" type="ORF">LSTR_LSTR015389</name>
</gene>
<keyword evidence="2" id="KW-1185">Reference proteome</keyword>
<reference evidence="1 2" key="1">
    <citation type="journal article" date="2017" name="Gigascience">
        <title>Genome sequence of the small brown planthopper, Laodelphax striatellus.</title>
        <authorList>
            <person name="Zhu J."/>
            <person name="Jiang F."/>
            <person name="Wang X."/>
            <person name="Yang P."/>
            <person name="Bao Y."/>
            <person name="Zhao W."/>
            <person name="Wang W."/>
            <person name="Lu H."/>
            <person name="Wang Q."/>
            <person name="Cui N."/>
            <person name="Li J."/>
            <person name="Chen X."/>
            <person name="Luo L."/>
            <person name="Yu J."/>
            <person name="Kang L."/>
            <person name="Cui F."/>
        </authorList>
    </citation>
    <scope>NUCLEOTIDE SEQUENCE [LARGE SCALE GENOMIC DNA]</scope>
    <source>
        <strain evidence="1">Lst14</strain>
    </source>
</reference>
<dbReference type="AlphaFoldDB" id="A0A482X9V5"/>